<dbReference type="Pfam" id="PF00111">
    <property type="entry name" value="Fer2"/>
    <property type="match status" value="1"/>
</dbReference>
<gene>
    <name evidence="10" type="ORF">PQR62_22920</name>
</gene>
<dbReference type="SUPFAM" id="SSF54292">
    <property type="entry name" value="2Fe-2S ferredoxin-like"/>
    <property type="match status" value="1"/>
</dbReference>
<evidence type="ECO:0000259" key="9">
    <source>
        <dbReference type="PROSITE" id="PS51085"/>
    </source>
</evidence>
<dbReference type="PROSITE" id="PS51085">
    <property type="entry name" value="2FE2S_FER_2"/>
    <property type="match status" value="1"/>
</dbReference>
<dbReference type="InterPro" id="IPR012675">
    <property type="entry name" value="Beta-grasp_dom_sf"/>
</dbReference>
<dbReference type="CDD" id="cd00207">
    <property type="entry name" value="fer2"/>
    <property type="match status" value="1"/>
</dbReference>
<name>A0ABW9AF62_9BURK</name>
<sequence>MNSTPPPLSYSILLQPSGLSFSMNKKQSILQAALLNQIRLPSSCRNGTCRTCMCKLVGGSVSYQIEWPGVTREEQLEGWILPCVAVAESDLVLEAADAVHLK</sequence>
<comment type="similarity">
    <text evidence="1">Belongs to the 2Fe2S plant-type ferredoxin family.</text>
</comment>
<evidence type="ECO:0000256" key="3">
    <source>
        <dbReference type="ARBA" id="ARBA00022714"/>
    </source>
</evidence>
<reference evidence="10 11" key="1">
    <citation type="journal article" date="2024" name="Chem. Sci.">
        <title>Discovery of megapolipeptins by genome mining of a Burkholderiales bacteria collection.</title>
        <authorList>
            <person name="Paulo B.S."/>
            <person name="Recchia M.J.J."/>
            <person name="Lee S."/>
            <person name="Fergusson C.H."/>
            <person name="Romanowski S.B."/>
            <person name="Hernandez A."/>
            <person name="Krull N."/>
            <person name="Liu D.Y."/>
            <person name="Cavanagh H."/>
            <person name="Bos A."/>
            <person name="Gray C.A."/>
            <person name="Murphy B.T."/>
            <person name="Linington R.G."/>
            <person name="Eustaquio A.S."/>
        </authorList>
    </citation>
    <scope>NUCLEOTIDE SEQUENCE [LARGE SCALE GENOMIC DNA]</scope>
    <source>
        <strain evidence="10 11">RL21-008-BIB-A</strain>
    </source>
</reference>
<dbReference type="InterPro" id="IPR036010">
    <property type="entry name" value="2Fe-2S_ferredoxin-like_sf"/>
</dbReference>
<keyword evidence="2" id="KW-0813">Transport</keyword>
<evidence type="ECO:0000256" key="5">
    <source>
        <dbReference type="ARBA" id="ARBA00022982"/>
    </source>
</evidence>
<comment type="caution">
    <text evidence="10">The sequence shown here is derived from an EMBL/GenBank/DDBJ whole genome shotgun (WGS) entry which is preliminary data.</text>
</comment>
<feature type="domain" description="2Fe-2S ferredoxin-type" evidence="9">
    <location>
        <begin position="10"/>
        <end position="99"/>
    </location>
</feature>
<dbReference type="PANTHER" id="PTHR43112">
    <property type="entry name" value="FERREDOXIN"/>
    <property type="match status" value="1"/>
</dbReference>
<dbReference type="RefSeq" id="WP_408160383.1">
    <property type="nucleotide sequence ID" value="NZ_JAQQFM010000012.1"/>
</dbReference>
<comment type="cofactor">
    <cofactor evidence="8">
        <name>[2Fe-2S] cluster</name>
        <dbReference type="ChEBI" id="CHEBI:190135"/>
    </cofactor>
</comment>
<evidence type="ECO:0000256" key="7">
    <source>
        <dbReference type="ARBA" id="ARBA00023014"/>
    </source>
</evidence>
<keyword evidence="5" id="KW-0249">Electron transport</keyword>
<keyword evidence="6" id="KW-0408">Iron</keyword>
<keyword evidence="3" id="KW-0001">2Fe-2S</keyword>
<dbReference type="InterPro" id="IPR001041">
    <property type="entry name" value="2Fe-2S_ferredoxin-type"/>
</dbReference>
<dbReference type="EMBL" id="JAQQFM010000012">
    <property type="protein sequence ID" value="MFL9927144.1"/>
    <property type="molecule type" value="Genomic_DNA"/>
</dbReference>
<evidence type="ECO:0000313" key="10">
    <source>
        <dbReference type="EMBL" id="MFL9927144.1"/>
    </source>
</evidence>
<evidence type="ECO:0000313" key="11">
    <source>
        <dbReference type="Proteomes" id="UP001629246"/>
    </source>
</evidence>
<dbReference type="Gene3D" id="3.10.20.30">
    <property type="match status" value="1"/>
</dbReference>
<evidence type="ECO:0000256" key="1">
    <source>
        <dbReference type="ARBA" id="ARBA00007874"/>
    </source>
</evidence>
<evidence type="ECO:0000256" key="4">
    <source>
        <dbReference type="ARBA" id="ARBA00022723"/>
    </source>
</evidence>
<accession>A0ABW9AF62</accession>
<evidence type="ECO:0000256" key="6">
    <source>
        <dbReference type="ARBA" id="ARBA00023004"/>
    </source>
</evidence>
<keyword evidence="11" id="KW-1185">Reference proteome</keyword>
<protein>
    <submittedName>
        <fullName evidence="10">2Fe-2S iron-sulfur cluster-binding protein</fullName>
    </submittedName>
</protein>
<keyword evidence="7" id="KW-0411">Iron-sulfur</keyword>
<evidence type="ECO:0000256" key="2">
    <source>
        <dbReference type="ARBA" id="ARBA00022448"/>
    </source>
</evidence>
<dbReference type="PANTHER" id="PTHR43112:SF3">
    <property type="entry name" value="FERREDOXIN-2, CHLOROPLASTIC"/>
    <property type="match status" value="1"/>
</dbReference>
<evidence type="ECO:0000256" key="8">
    <source>
        <dbReference type="ARBA" id="ARBA00034078"/>
    </source>
</evidence>
<organism evidence="10 11">
    <name type="scientific">Herbaspirillum lusitanum</name>
    <dbReference type="NCBI Taxonomy" id="213312"/>
    <lineage>
        <taxon>Bacteria</taxon>
        <taxon>Pseudomonadati</taxon>
        <taxon>Pseudomonadota</taxon>
        <taxon>Betaproteobacteria</taxon>
        <taxon>Burkholderiales</taxon>
        <taxon>Oxalobacteraceae</taxon>
        <taxon>Herbaspirillum</taxon>
    </lineage>
</organism>
<dbReference type="Proteomes" id="UP001629246">
    <property type="component" value="Unassembled WGS sequence"/>
</dbReference>
<keyword evidence="4" id="KW-0479">Metal-binding</keyword>
<proteinExistence type="inferred from homology"/>